<feature type="transmembrane region" description="Helical" evidence="2">
    <location>
        <begin position="485"/>
        <end position="504"/>
    </location>
</feature>
<evidence type="ECO:0000256" key="1">
    <source>
        <dbReference type="SAM" id="Coils"/>
    </source>
</evidence>
<name>A0AAU8J7G2_9CYAN</name>
<dbReference type="EMBL" id="CP159837">
    <property type="protein sequence ID" value="XCM34660.1"/>
    <property type="molecule type" value="Genomic_DNA"/>
</dbReference>
<feature type="transmembrane region" description="Helical" evidence="2">
    <location>
        <begin position="453"/>
        <end position="473"/>
    </location>
</feature>
<feature type="coiled-coil region" evidence="1">
    <location>
        <begin position="287"/>
        <end position="314"/>
    </location>
</feature>
<evidence type="ECO:0000256" key="2">
    <source>
        <dbReference type="SAM" id="Phobius"/>
    </source>
</evidence>
<accession>A0AAU8J7G2</accession>
<reference evidence="3" key="1">
    <citation type="submission" date="2024-07" db="EMBL/GenBank/DDBJ databases">
        <authorList>
            <person name="Kim Y.J."/>
            <person name="Jeong J.Y."/>
        </authorList>
    </citation>
    <scope>NUCLEOTIDE SEQUENCE</scope>
    <source>
        <strain evidence="3">GIHE-MW2</strain>
    </source>
</reference>
<organism evidence="3">
    <name type="scientific">Planktothricoides raciborskii GIHE-MW2</name>
    <dbReference type="NCBI Taxonomy" id="2792601"/>
    <lineage>
        <taxon>Bacteria</taxon>
        <taxon>Bacillati</taxon>
        <taxon>Cyanobacteriota</taxon>
        <taxon>Cyanophyceae</taxon>
        <taxon>Oscillatoriophycideae</taxon>
        <taxon>Oscillatoriales</taxon>
        <taxon>Oscillatoriaceae</taxon>
        <taxon>Planktothricoides</taxon>
    </lineage>
</organism>
<dbReference type="RefSeq" id="WP_354634652.1">
    <property type="nucleotide sequence ID" value="NZ_CP159837.1"/>
</dbReference>
<gene>
    <name evidence="3" type="ORF">ABWT76_003277</name>
</gene>
<proteinExistence type="predicted"/>
<protein>
    <submittedName>
        <fullName evidence="3">Uncharacterized protein</fullName>
    </submittedName>
</protein>
<keyword evidence="2" id="KW-0472">Membrane</keyword>
<keyword evidence="1" id="KW-0175">Coiled coil</keyword>
<evidence type="ECO:0000313" key="3">
    <source>
        <dbReference type="EMBL" id="XCM34660.1"/>
    </source>
</evidence>
<dbReference type="AlphaFoldDB" id="A0AAU8J7G2"/>
<keyword evidence="2" id="KW-1133">Transmembrane helix</keyword>
<sequence>MDLQQQDMPLVYAPNLHLFAFHLWRGLTGKPDSRATNPHLLWQKGDEILASLGFTERLDIYGYPESSPEPGGMEVNLNKQPLKLIGKLPEKVANQELGITGRVLAHRLHDSYSLTLNFRRPETENDVITAAVPVSFWRLLNTDNSVFLPDFVQSSLGQTLLLTAFLPPEEQDKYNKNSDNNSNKYRWVESLKPLAQKCLKQLIPASRKQPPLERVGELFGSPIFEFGGQVIDADFSPESLDTCHVLIWLFREDSASEKFVAAYRQFINLFYYRNKVLSAYRESRSLYRQLYDNYIQLEEKVKALKDLLKLQQQSPGQRVSDGDLNQLRHILEDLSSSDLEYARLLRNYKHSRNTIAINGKNYQVALGAIQYQLEKEKNYVVPESDLDFFREFSDRTCPYFQTRIADELNYFVEGSSLADKAVASIRGIVEIEQTQRDRQLQDQEKSLENTIQALGLALGTGAIVASSSGLITASWNKERSDYPHPFIIALLASFSVAICVYWLVKFWQWLSQPKSK</sequence>
<keyword evidence="2" id="KW-0812">Transmembrane</keyword>